<dbReference type="AlphaFoldDB" id="A0A8H8V4F0"/>
<sequence>MLGIYQAVRCRKFEQANIERPRSFPNSESPSVTCPFANFVPNFVPNFVHNFGTADYRGQGNFRPERFVNDHRTKFVSSYHHAHKPKHRHYFAD</sequence>
<accession>A0A8H8V4F0</accession>
<evidence type="ECO:0000313" key="2">
    <source>
        <dbReference type="Proteomes" id="UP000614610"/>
    </source>
</evidence>
<dbReference type="EMBL" id="WIWT01000057">
    <property type="protein sequence ID" value="KAF3206612.1"/>
    <property type="molecule type" value="Genomic_DNA"/>
</dbReference>
<proteinExistence type="predicted"/>
<protein>
    <submittedName>
        <fullName evidence="1">Uncharacterized protein</fullName>
    </submittedName>
</protein>
<organism evidence="1 2">
    <name type="scientific">Orbilia oligospora</name>
    <name type="common">Nematode-trapping fungus</name>
    <name type="synonym">Arthrobotrys oligospora</name>
    <dbReference type="NCBI Taxonomy" id="2813651"/>
    <lineage>
        <taxon>Eukaryota</taxon>
        <taxon>Fungi</taxon>
        <taxon>Dikarya</taxon>
        <taxon>Ascomycota</taxon>
        <taxon>Pezizomycotina</taxon>
        <taxon>Orbiliomycetes</taxon>
        <taxon>Orbiliales</taxon>
        <taxon>Orbiliaceae</taxon>
        <taxon>Orbilia</taxon>
    </lineage>
</organism>
<gene>
    <name evidence="1" type="ORF">TWF679_008656</name>
</gene>
<reference evidence="1" key="1">
    <citation type="submission" date="2019-06" db="EMBL/GenBank/DDBJ databases">
        <authorList>
            <person name="Palmer J.M."/>
        </authorList>
    </citation>
    <scope>NUCLEOTIDE SEQUENCE</scope>
    <source>
        <strain evidence="1">TWF679</strain>
    </source>
</reference>
<evidence type="ECO:0000313" key="1">
    <source>
        <dbReference type="EMBL" id="KAF3206612.1"/>
    </source>
</evidence>
<dbReference type="Proteomes" id="UP000614610">
    <property type="component" value="Unassembled WGS sequence"/>
</dbReference>
<name>A0A8H8V4F0_ORBOL</name>
<comment type="caution">
    <text evidence="1">The sequence shown here is derived from an EMBL/GenBank/DDBJ whole genome shotgun (WGS) entry which is preliminary data.</text>
</comment>